<reference evidence="2 3" key="1">
    <citation type="submission" date="2019-02" db="EMBL/GenBank/DDBJ databases">
        <title>Sequencing the genomes of 1000 actinobacteria strains.</title>
        <authorList>
            <person name="Klenk H.-P."/>
        </authorList>
    </citation>
    <scope>NUCLEOTIDE SEQUENCE [LARGE SCALE GENOMIC DNA]</scope>
    <source>
        <strain evidence="2 3">DSM 44509</strain>
    </source>
</reference>
<dbReference type="RefSeq" id="WP_104530319.1">
    <property type="nucleotide sequence ID" value="NZ_POQT01000048.1"/>
</dbReference>
<evidence type="ECO:0000313" key="2">
    <source>
        <dbReference type="EMBL" id="RZU32381.1"/>
    </source>
</evidence>
<keyword evidence="3" id="KW-1185">Reference proteome</keyword>
<dbReference type="EMBL" id="SHKV01000001">
    <property type="protein sequence ID" value="RZU32381.1"/>
    <property type="molecule type" value="Genomic_DNA"/>
</dbReference>
<dbReference type="PANTHER" id="PTHR11941">
    <property type="entry name" value="ENOYL-COA HYDRATASE-RELATED"/>
    <property type="match status" value="1"/>
</dbReference>
<evidence type="ECO:0000256" key="1">
    <source>
        <dbReference type="SAM" id="MobiDB-lite"/>
    </source>
</evidence>
<evidence type="ECO:0000313" key="3">
    <source>
        <dbReference type="Proteomes" id="UP000292507"/>
    </source>
</evidence>
<dbReference type="OrthoDB" id="8452484at2"/>
<sequence length="269" mass="27116">MSGTAVVEVDRDGPVATVRITRPEVHNALNARVLRDLDAAVAGLPGEGVRAIVLTGTGTRAFSAGADLDELAGLSADDAYDVLAAGQAVVGRIERCPVPVIAAVNGLALGGGFEVVLACTFAVLADTAQLGLPEAGLGLMPGYGGTQRLARRVGQPVAAHTMLTGARIPADRAHALGLTPVPPVPVADVLATAQELAAQVAARGPRAVRAVLLALRHGADAPLEAGLAFETALAGLVTGSPEAAEGIAAFRERRPPRFGDAPAGQEDHA</sequence>
<proteinExistence type="predicted"/>
<dbReference type="SUPFAM" id="SSF52096">
    <property type="entry name" value="ClpP/crotonase"/>
    <property type="match status" value="1"/>
</dbReference>
<organism evidence="2 3">
    <name type="scientific">Blastococcus saxobsidens</name>
    <dbReference type="NCBI Taxonomy" id="138336"/>
    <lineage>
        <taxon>Bacteria</taxon>
        <taxon>Bacillati</taxon>
        <taxon>Actinomycetota</taxon>
        <taxon>Actinomycetes</taxon>
        <taxon>Geodermatophilales</taxon>
        <taxon>Geodermatophilaceae</taxon>
        <taxon>Blastococcus</taxon>
    </lineage>
</organism>
<dbReference type="PANTHER" id="PTHR11941:SF54">
    <property type="entry name" value="ENOYL-COA HYDRATASE, MITOCHONDRIAL"/>
    <property type="match status" value="1"/>
</dbReference>
<dbReference type="Pfam" id="PF00378">
    <property type="entry name" value="ECH_1"/>
    <property type="match status" value="1"/>
</dbReference>
<dbReference type="InterPro" id="IPR001753">
    <property type="entry name" value="Enoyl-CoA_hydra/iso"/>
</dbReference>
<dbReference type="GO" id="GO:0003824">
    <property type="term" value="F:catalytic activity"/>
    <property type="evidence" value="ECO:0007669"/>
    <property type="project" value="UniProtKB-ARBA"/>
</dbReference>
<gene>
    <name evidence="2" type="ORF">BKA19_2076</name>
</gene>
<name>A0A4Q7Y8D2_9ACTN</name>
<dbReference type="AlphaFoldDB" id="A0A4Q7Y8D2"/>
<dbReference type="Gene3D" id="3.90.226.10">
    <property type="entry name" value="2-enoyl-CoA Hydratase, Chain A, domain 1"/>
    <property type="match status" value="1"/>
</dbReference>
<protein>
    <submittedName>
        <fullName evidence="2">Enoyl-CoA hydratase</fullName>
    </submittedName>
</protein>
<accession>A0A4Q7Y8D2</accession>
<dbReference type="Proteomes" id="UP000292507">
    <property type="component" value="Unassembled WGS sequence"/>
</dbReference>
<dbReference type="InterPro" id="IPR029045">
    <property type="entry name" value="ClpP/crotonase-like_dom_sf"/>
</dbReference>
<feature type="region of interest" description="Disordered" evidence="1">
    <location>
        <begin position="250"/>
        <end position="269"/>
    </location>
</feature>
<comment type="caution">
    <text evidence="2">The sequence shown here is derived from an EMBL/GenBank/DDBJ whole genome shotgun (WGS) entry which is preliminary data.</text>
</comment>
<dbReference type="CDD" id="cd06558">
    <property type="entry name" value="crotonase-like"/>
    <property type="match status" value="1"/>
</dbReference>
<dbReference type="GO" id="GO:0006635">
    <property type="term" value="P:fatty acid beta-oxidation"/>
    <property type="evidence" value="ECO:0007669"/>
    <property type="project" value="TreeGrafter"/>
</dbReference>